<keyword evidence="3" id="KW-1185">Reference proteome</keyword>
<dbReference type="InterPro" id="IPR041854">
    <property type="entry name" value="BFD-like_2Fe2S-bd_dom_sf"/>
</dbReference>
<dbReference type="EMBL" id="JAENRR010000060">
    <property type="protein sequence ID" value="MBK3519273.1"/>
    <property type="molecule type" value="Genomic_DNA"/>
</dbReference>
<feature type="domain" description="BFD-like [2Fe-2S]-binding" evidence="1">
    <location>
        <begin position="4"/>
        <end position="53"/>
    </location>
</feature>
<dbReference type="Pfam" id="PF04324">
    <property type="entry name" value="Fer2_BFD"/>
    <property type="match status" value="1"/>
</dbReference>
<organism evidence="2 3">
    <name type="scientific">Carboxylicivirga marina</name>
    <dbReference type="NCBI Taxonomy" id="2800988"/>
    <lineage>
        <taxon>Bacteria</taxon>
        <taxon>Pseudomonadati</taxon>
        <taxon>Bacteroidota</taxon>
        <taxon>Bacteroidia</taxon>
        <taxon>Marinilabiliales</taxon>
        <taxon>Marinilabiliaceae</taxon>
        <taxon>Carboxylicivirga</taxon>
    </lineage>
</organism>
<accession>A0ABS1HNK8</accession>
<evidence type="ECO:0000313" key="2">
    <source>
        <dbReference type="EMBL" id="MBK3519273.1"/>
    </source>
</evidence>
<comment type="caution">
    <text evidence="2">The sequence shown here is derived from an EMBL/GenBank/DDBJ whole genome shotgun (WGS) entry which is preliminary data.</text>
</comment>
<evidence type="ECO:0000259" key="1">
    <source>
        <dbReference type="Pfam" id="PF04324"/>
    </source>
</evidence>
<dbReference type="Gene3D" id="1.10.10.1100">
    <property type="entry name" value="BFD-like [2Fe-2S]-binding domain"/>
    <property type="match status" value="1"/>
</dbReference>
<dbReference type="InterPro" id="IPR007419">
    <property type="entry name" value="BFD-like_2Fe2S-bd_dom"/>
</dbReference>
<proteinExistence type="predicted"/>
<protein>
    <submittedName>
        <fullName evidence="2">(2Fe-2S)-binding protein</fullName>
    </submittedName>
</protein>
<name>A0ABS1HNK8_9BACT</name>
<dbReference type="Proteomes" id="UP000605676">
    <property type="component" value="Unassembled WGS sequence"/>
</dbReference>
<dbReference type="RefSeq" id="WP_200466494.1">
    <property type="nucleotide sequence ID" value="NZ_JAENRR010000060.1"/>
</dbReference>
<reference evidence="2 3" key="1">
    <citation type="submission" date="2021-01" db="EMBL/GenBank/DDBJ databases">
        <title>Carboxyliciviraga sp.nov., isolated from coastal sediments.</title>
        <authorList>
            <person name="Lu D."/>
            <person name="Zhang T."/>
        </authorList>
    </citation>
    <scope>NUCLEOTIDE SEQUENCE [LARGE SCALE GENOMIC DNA]</scope>
    <source>
        <strain evidence="2 3">N1Y132</strain>
    </source>
</reference>
<gene>
    <name evidence="2" type="ORF">JIV24_18135</name>
</gene>
<sequence length="65" mass="7098">MCRLICLCKGVREDAISEVIDSAAHPNLQVVQEKTGAATNCGRCINAIESLIEKSRSESIIEDHK</sequence>
<evidence type="ECO:0000313" key="3">
    <source>
        <dbReference type="Proteomes" id="UP000605676"/>
    </source>
</evidence>